<dbReference type="EMBL" id="JBFXLQ010000005">
    <property type="protein sequence ID" value="KAL2870650.1"/>
    <property type="molecule type" value="Genomic_DNA"/>
</dbReference>
<dbReference type="Proteomes" id="UP001610432">
    <property type="component" value="Unassembled WGS sequence"/>
</dbReference>
<accession>A0ABR4M1G1</accession>
<proteinExistence type="predicted"/>
<dbReference type="RefSeq" id="XP_070889629.1">
    <property type="nucleotide sequence ID" value="XM_071032257.1"/>
</dbReference>
<evidence type="ECO:0000313" key="2">
    <source>
        <dbReference type="Proteomes" id="UP001610432"/>
    </source>
</evidence>
<organism evidence="1 2">
    <name type="scientific">Aspergillus lucknowensis</name>
    <dbReference type="NCBI Taxonomy" id="176173"/>
    <lineage>
        <taxon>Eukaryota</taxon>
        <taxon>Fungi</taxon>
        <taxon>Dikarya</taxon>
        <taxon>Ascomycota</taxon>
        <taxon>Pezizomycotina</taxon>
        <taxon>Eurotiomycetes</taxon>
        <taxon>Eurotiomycetidae</taxon>
        <taxon>Eurotiales</taxon>
        <taxon>Aspergillaceae</taxon>
        <taxon>Aspergillus</taxon>
        <taxon>Aspergillus subgen. Nidulantes</taxon>
    </lineage>
</organism>
<protein>
    <submittedName>
        <fullName evidence="1">Uncharacterized protein</fullName>
    </submittedName>
</protein>
<reference evidence="1 2" key="1">
    <citation type="submission" date="2024-07" db="EMBL/GenBank/DDBJ databases">
        <title>Section-level genome sequencing and comparative genomics of Aspergillus sections Usti and Cavernicolus.</title>
        <authorList>
            <consortium name="Lawrence Berkeley National Laboratory"/>
            <person name="Nybo J.L."/>
            <person name="Vesth T.C."/>
            <person name="Theobald S."/>
            <person name="Frisvad J.C."/>
            <person name="Larsen T.O."/>
            <person name="Kjaerboelling I."/>
            <person name="Rothschild-Mancinelli K."/>
            <person name="Lyhne E.K."/>
            <person name="Kogle M.E."/>
            <person name="Barry K."/>
            <person name="Clum A."/>
            <person name="Na H."/>
            <person name="Ledsgaard L."/>
            <person name="Lin J."/>
            <person name="Lipzen A."/>
            <person name="Kuo A."/>
            <person name="Riley R."/>
            <person name="Mondo S."/>
            <person name="Labutti K."/>
            <person name="Haridas S."/>
            <person name="Pangalinan J."/>
            <person name="Salamov A.A."/>
            <person name="Simmons B.A."/>
            <person name="Magnuson J.K."/>
            <person name="Chen J."/>
            <person name="Drula E."/>
            <person name="Henrissat B."/>
            <person name="Wiebenga A."/>
            <person name="Lubbers R.J."/>
            <person name="Gomes A.C."/>
            <person name="Macurrencykelacurrency M.R."/>
            <person name="Stajich J."/>
            <person name="Grigoriev I.V."/>
            <person name="Mortensen U.H."/>
            <person name="De Vries R.P."/>
            <person name="Baker S.E."/>
            <person name="Andersen M.R."/>
        </authorList>
    </citation>
    <scope>NUCLEOTIDE SEQUENCE [LARGE SCALE GENOMIC DNA]</scope>
    <source>
        <strain evidence="1 2">CBS 449.75</strain>
    </source>
</reference>
<evidence type="ECO:0000313" key="1">
    <source>
        <dbReference type="EMBL" id="KAL2870650.1"/>
    </source>
</evidence>
<comment type="caution">
    <text evidence="1">The sequence shown here is derived from an EMBL/GenBank/DDBJ whole genome shotgun (WGS) entry which is preliminary data.</text>
</comment>
<sequence>MTAGVPCQDLTEIGIRGRQLEPLLLEKNGFYAYGPALLVRLLGRGGGHPRQLDDENLFFAENIFGFRFAHCPSDCIYQFDSETSDRGLMGKDVYEWASTLMGDLDFYIRRASVAGAERPAASLDTASTRGHVELMRFRGNLHTQTKDGAAIQLSVD</sequence>
<gene>
    <name evidence="1" type="ORF">BJX67DRAFT_377988</name>
</gene>
<name>A0ABR4M1G1_9EURO</name>
<keyword evidence="2" id="KW-1185">Reference proteome</keyword>
<dbReference type="GeneID" id="98147329"/>